<dbReference type="Proteomes" id="UP001319883">
    <property type="component" value="Unassembled WGS sequence"/>
</dbReference>
<feature type="domain" description="Glycosyl transferase family 1" evidence="1">
    <location>
        <begin position="222"/>
        <end position="358"/>
    </location>
</feature>
<sequence>MTLPRDAGRRVLIIVRRLNMGGIQKASLSLASGLLAGGHEVHLLVLKGTPELTVPDGVHLHCVDFERAARRTPAGLARHLASRVLLKPLLPGSGFVWTGRTVSRGFRHHLAELEATHGAFDLIVIRGQGAFELLWDVRDPRCWQVVEGPVSGPGKSPLAGWLYRKLYAGKRVISVSEGIGAMLDATLARHGVAPAQRRTLTNPVPLGRIRELAQAPLPDAPPTPYLIHVGRLSSVKNQALLLRAFAAADLPLSLVIIGDGDRRQSLTRLCETLGIAERVHFLGQQTNPYPWVARAQAFVLSSRMEGLGLVLIEALALGTQCVATDVPGGIREVLTGEQARLIAEPSVEGLAEKLREAWTHPVTVDPAWAERFDEPRVAEAFLGLLDDARLEDPADDDPAHAPA</sequence>
<organism evidence="2 3">
    <name type="scientific">Modicisalibacter tunisiensis</name>
    <dbReference type="NCBI Taxonomy" id="390637"/>
    <lineage>
        <taxon>Bacteria</taxon>
        <taxon>Pseudomonadati</taxon>
        <taxon>Pseudomonadota</taxon>
        <taxon>Gammaproteobacteria</taxon>
        <taxon>Oceanospirillales</taxon>
        <taxon>Halomonadaceae</taxon>
        <taxon>Modicisalibacter</taxon>
    </lineage>
</organism>
<reference evidence="2 3" key="1">
    <citation type="submission" date="2021-05" db="EMBL/GenBank/DDBJ databases">
        <title>Petroleum and Energy Research Collection (APPE): ex situ preservation of microbial diversity associated with the oil industry and exploitation of its biotechnological potential.</title>
        <authorList>
            <person name="Paixao C.T.M."/>
            <person name="Gomes M.B."/>
            <person name="Oliveira V.M."/>
        </authorList>
    </citation>
    <scope>NUCLEOTIDE SEQUENCE [LARGE SCALE GENOMIC DNA]</scope>
    <source>
        <strain evidence="2 3">LIT2</strain>
    </source>
</reference>
<dbReference type="EMBL" id="JAGXFD010000001">
    <property type="protein sequence ID" value="MBZ9566102.1"/>
    <property type="molecule type" value="Genomic_DNA"/>
</dbReference>
<proteinExistence type="predicted"/>
<dbReference type="Pfam" id="PF00534">
    <property type="entry name" value="Glycos_transf_1"/>
    <property type="match status" value="1"/>
</dbReference>
<dbReference type="RefSeq" id="WP_224416746.1">
    <property type="nucleotide sequence ID" value="NZ_JAGXFC010000001.1"/>
</dbReference>
<protein>
    <submittedName>
        <fullName evidence="2">Glycosyltransferase</fullName>
    </submittedName>
</protein>
<dbReference type="CDD" id="cd03811">
    <property type="entry name" value="GT4_GT28_WabH-like"/>
    <property type="match status" value="1"/>
</dbReference>
<comment type="caution">
    <text evidence="2">The sequence shown here is derived from an EMBL/GenBank/DDBJ whole genome shotgun (WGS) entry which is preliminary data.</text>
</comment>
<dbReference type="Gene3D" id="3.40.50.2000">
    <property type="entry name" value="Glycogen Phosphorylase B"/>
    <property type="match status" value="2"/>
</dbReference>
<accession>A0ABS7WU21</accession>
<gene>
    <name evidence="2" type="ORF">KGQ91_00110</name>
</gene>
<name>A0ABS7WU21_9GAMM</name>
<dbReference type="PANTHER" id="PTHR12526">
    <property type="entry name" value="GLYCOSYLTRANSFERASE"/>
    <property type="match status" value="1"/>
</dbReference>
<dbReference type="SUPFAM" id="SSF53756">
    <property type="entry name" value="UDP-Glycosyltransferase/glycogen phosphorylase"/>
    <property type="match status" value="1"/>
</dbReference>
<keyword evidence="3" id="KW-1185">Reference proteome</keyword>
<dbReference type="InterPro" id="IPR001296">
    <property type="entry name" value="Glyco_trans_1"/>
</dbReference>
<evidence type="ECO:0000313" key="3">
    <source>
        <dbReference type="Proteomes" id="UP001319883"/>
    </source>
</evidence>
<dbReference type="PANTHER" id="PTHR12526:SF638">
    <property type="entry name" value="SPORE COAT PROTEIN SA"/>
    <property type="match status" value="1"/>
</dbReference>
<evidence type="ECO:0000259" key="1">
    <source>
        <dbReference type="Pfam" id="PF00534"/>
    </source>
</evidence>
<evidence type="ECO:0000313" key="2">
    <source>
        <dbReference type="EMBL" id="MBZ9566102.1"/>
    </source>
</evidence>